<dbReference type="Pfam" id="PF07883">
    <property type="entry name" value="Cupin_2"/>
    <property type="match status" value="1"/>
</dbReference>
<dbReference type="PANTHER" id="PTHR36440">
    <property type="entry name" value="PUTATIVE (AFU_ORTHOLOGUE AFUA_8G07350)-RELATED"/>
    <property type="match status" value="1"/>
</dbReference>
<evidence type="ECO:0000313" key="4">
    <source>
        <dbReference type="Proteomes" id="UP001167796"/>
    </source>
</evidence>
<feature type="chain" id="PRO_5045211685" evidence="1">
    <location>
        <begin position="21"/>
        <end position="193"/>
    </location>
</feature>
<name>A0ABT9A7C3_9BACT</name>
<dbReference type="Proteomes" id="UP001167796">
    <property type="component" value="Unassembled WGS sequence"/>
</dbReference>
<evidence type="ECO:0000313" key="3">
    <source>
        <dbReference type="EMBL" id="MDO7845418.1"/>
    </source>
</evidence>
<dbReference type="PANTHER" id="PTHR36440:SF1">
    <property type="entry name" value="PUTATIVE (AFU_ORTHOLOGUE AFUA_8G07350)-RELATED"/>
    <property type="match status" value="1"/>
</dbReference>
<dbReference type="Gene3D" id="2.60.120.10">
    <property type="entry name" value="Jelly Rolls"/>
    <property type="match status" value="1"/>
</dbReference>
<protein>
    <submittedName>
        <fullName evidence="3">Cupin domain-containing protein</fullName>
    </submittedName>
</protein>
<reference evidence="3" key="1">
    <citation type="submission" date="2023-07" db="EMBL/GenBank/DDBJ databases">
        <authorList>
            <person name="Kim M.K."/>
        </authorList>
    </citation>
    <scope>NUCLEOTIDE SEQUENCE</scope>
    <source>
        <strain evidence="3">M29</strain>
    </source>
</reference>
<dbReference type="EMBL" id="JAUQSX010000001">
    <property type="protein sequence ID" value="MDO7845418.1"/>
    <property type="molecule type" value="Genomic_DNA"/>
</dbReference>
<dbReference type="RefSeq" id="WP_305010103.1">
    <property type="nucleotide sequence ID" value="NZ_JAUQSX010000001.1"/>
</dbReference>
<gene>
    <name evidence="3" type="ORF">Q5H92_03545</name>
</gene>
<dbReference type="InterPro" id="IPR014710">
    <property type="entry name" value="RmlC-like_jellyroll"/>
</dbReference>
<dbReference type="InterPro" id="IPR053146">
    <property type="entry name" value="QDO-like"/>
</dbReference>
<proteinExistence type="predicted"/>
<organism evidence="3 4">
    <name type="scientific">Hymenobacter mellowenesis</name>
    <dbReference type="NCBI Taxonomy" id="3063995"/>
    <lineage>
        <taxon>Bacteria</taxon>
        <taxon>Pseudomonadati</taxon>
        <taxon>Bacteroidota</taxon>
        <taxon>Cytophagia</taxon>
        <taxon>Cytophagales</taxon>
        <taxon>Hymenobacteraceae</taxon>
        <taxon>Hymenobacter</taxon>
    </lineage>
</organism>
<keyword evidence="4" id="KW-1185">Reference proteome</keyword>
<dbReference type="InterPro" id="IPR011051">
    <property type="entry name" value="RmlC_Cupin_sf"/>
</dbReference>
<evidence type="ECO:0000256" key="1">
    <source>
        <dbReference type="SAM" id="SignalP"/>
    </source>
</evidence>
<feature type="domain" description="Cupin type-2" evidence="2">
    <location>
        <begin position="88"/>
        <end position="144"/>
    </location>
</feature>
<dbReference type="SUPFAM" id="SSF51182">
    <property type="entry name" value="RmlC-like cupins"/>
    <property type="match status" value="1"/>
</dbReference>
<comment type="caution">
    <text evidence="3">The sequence shown here is derived from an EMBL/GenBank/DDBJ whole genome shotgun (WGS) entry which is preliminary data.</text>
</comment>
<feature type="signal peptide" evidence="1">
    <location>
        <begin position="1"/>
        <end position="20"/>
    </location>
</feature>
<dbReference type="InterPro" id="IPR013096">
    <property type="entry name" value="Cupin_2"/>
</dbReference>
<dbReference type="InterPro" id="IPR006311">
    <property type="entry name" value="TAT_signal"/>
</dbReference>
<dbReference type="PROSITE" id="PS51318">
    <property type="entry name" value="TAT"/>
    <property type="match status" value="1"/>
</dbReference>
<evidence type="ECO:0000259" key="2">
    <source>
        <dbReference type="Pfam" id="PF07883"/>
    </source>
</evidence>
<accession>A0ABT9A7C3</accession>
<keyword evidence="1" id="KW-0732">Signal</keyword>
<sequence length="193" mass="20771">MQRRHFLATTLLAAPAAALAATGLPTGFPTANAEPAAPPTRSFTVTAGEGRFQEKTFVGPNPNDIKISGKDTGGALAVFEYTGMAKGGPSLHLHLAQDEVFYVVSGDYLFVVGEEQRQLKAGDTIFLPRQVPHTWTQLSDTGKLVYFLQPAGQMEDFFRARSGSKAPLSVAEREKLFTDHGMKLLGPPLPVKS</sequence>